<keyword evidence="5" id="KW-0968">Cytoplasmic vesicle</keyword>
<comment type="subunit">
    <text evidence="5">Homooligomer.</text>
</comment>
<keyword evidence="2 5" id="KW-0812">Transmembrane</keyword>
<feature type="transmembrane region" description="Helical" evidence="5">
    <location>
        <begin position="216"/>
        <end position="233"/>
    </location>
</feature>
<comment type="caution">
    <text evidence="7">The sequence shown here is derived from an EMBL/GenBank/DDBJ whole genome shotgun (WGS) entry which is preliminary data.</text>
</comment>
<dbReference type="Proteomes" id="UP000320333">
    <property type="component" value="Unassembled WGS sequence"/>
</dbReference>
<keyword evidence="8" id="KW-1185">Reference proteome</keyword>
<gene>
    <name evidence="7" type="ORF">CcCBS67573_g00198</name>
</gene>
<feature type="transmembrane region" description="Helical" evidence="5">
    <location>
        <begin position="6"/>
        <end position="22"/>
    </location>
</feature>
<comment type="function">
    <text evidence="5">Involved in the import of GDP-mannose from the cytoplasm into the Golgi lumen.</text>
</comment>
<dbReference type="GO" id="GO:0000139">
    <property type="term" value="C:Golgi membrane"/>
    <property type="evidence" value="ECO:0007669"/>
    <property type="project" value="UniProtKB-SubCell"/>
</dbReference>
<feature type="transmembrane region" description="Helical" evidence="5">
    <location>
        <begin position="578"/>
        <end position="599"/>
    </location>
</feature>
<evidence type="ECO:0000256" key="6">
    <source>
        <dbReference type="SAM" id="MobiDB-lite"/>
    </source>
</evidence>
<comment type="subcellular location">
    <subcellularLocation>
        <location evidence="5">Golgi apparatus membrane</location>
        <topology evidence="5">Multi-pass membrane protein</topology>
    </subcellularLocation>
    <subcellularLocation>
        <location evidence="5">Cytoplasmic vesicle membrane</location>
        <topology evidence="5">Multi-pass membrane protein</topology>
    </subcellularLocation>
    <subcellularLocation>
        <location evidence="5">Endoplasmic reticulum membrane</location>
        <topology evidence="5">Multi-pass membrane protein</topology>
    </subcellularLocation>
    <subcellularLocation>
        <location evidence="1">Membrane</location>
        <topology evidence="1">Multi-pass membrane protein</topology>
    </subcellularLocation>
</comment>
<feature type="transmembrane region" description="Helical" evidence="5">
    <location>
        <begin position="417"/>
        <end position="442"/>
    </location>
</feature>
<feature type="transmembrane region" description="Helical" evidence="5">
    <location>
        <begin position="619"/>
        <end position="639"/>
    </location>
</feature>
<proteinExistence type="inferred from homology"/>
<evidence type="ECO:0000313" key="7">
    <source>
        <dbReference type="EMBL" id="TPX78487.1"/>
    </source>
</evidence>
<feature type="transmembrane region" description="Helical" evidence="5">
    <location>
        <begin position="454"/>
        <end position="470"/>
    </location>
</feature>
<dbReference type="GO" id="GO:0005789">
    <property type="term" value="C:endoplasmic reticulum membrane"/>
    <property type="evidence" value="ECO:0007669"/>
    <property type="project" value="UniProtKB-SubCell"/>
</dbReference>
<feature type="transmembrane region" description="Helical" evidence="5">
    <location>
        <begin position="383"/>
        <end position="405"/>
    </location>
</feature>
<dbReference type="InterPro" id="IPR050186">
    <property type="entry name" value="TPT_transporter"/>
</dbReference>
<feature type="transmembrane region" description="Helical" evidence="5">
    <location>
        <begin position="98"/>
        <end position="120"/>
    </location>
</feature>
<comment type="similarity">
    <text evidence="5">Belongs to the TPT transporter family. SLC35D subfamily.</text>
</comment>
<feature type="transmembrane region" description="Helical" evidence="5">
    <location>
        <begin position="181"/>
        <end position="204"/>
    </location>
</feature>
<dbReference type="AlphaFoldDB" id="A0A507FV95"/>
<reference evidence="7 8" key="1">
    <citation type="journal article" date="2019" name="Sci. Rep.">
        <title>Comparative genomics of chytrid fungi reveal insights into the obligate biotrophic and pathogenic lifestyle of Synchytrium endobioticum.</title>
        <authorList>
            <person name="van de Vossenberg B.T.L.H."/>
            <person name="Warris S."/>
            <person name="Nguyen H.D.T."/>
            <person name="van Gent-Pelzer M.P.E."/>
            <person name="Joly D.L."/>
            <person name="van de Geest H.C."/>
            <person name="Bonants P.J.M."/>
            <person name="Smith D.S."/>
            <person name="Levesque C.A."/>
            <person name="van der Lee T.A.J."/>
        </authorList>
    </citation>
    <scope>NUCLEOTIDE SEQUENCE [LARGE SCALE GENOMIC DNA]</scope>
    <source>
        <strain evidence="7 8">CBS 675.73</strain>
    </source>
</reference>
<feature type="transmembrane region" description="Helical" evidence="5">
    <location>
        <begin position="546"/>
        <end position="566"/>
    </location>
</feature>
<dbReference type="NCBIfam" id="TIGR00803">
    <property type="entry name" value="nst"/>
    <property type="match status" value="1"/>
</dbReference>
<evidence type="ECO:0000256" key="1">
    <source>
        <dbReference type="ARBA" id="ARBA00004141"/>
    </source>
</evidence>
<feature type="transmembrane region" description="Helical" evidence="5">
    <location>
        <begin position="651"/>
        <end position="671"/>
    </location>
</feature>
<evidence type="ECO:0000256" key="4">
    <source>
        <dbReference type="ARBA" id="ARBA00023136"/>
    </source>
</evidence>
<protein>
    <recommendedName>
        <fullName evidence="5">GDP-mannose transporter</fullName>
        <shortName evidence="5">GMT</shortName>
    </recommendedName>
</protein>
<keyword evidence="5" id="KW-0333">Golgi apparatus</keyword>
<evidence type="ECO:0000256" key="5">
    <source>
        <dbReference type="RuleBase" id="RU367097"/>
    </source>
</evidence>
<keyword evidence="4 5" id="KW-0472">Membrane</keyword>
<feature type="transmembrane region" description="Helical" evidence="5">
    <location>
        <begin position="677"/>
        <end position="696"/>
    </location>
</feature>
<accession>A0A507FV95</accession>
<evidence type="ECO:0000313" key="8">
    <source>
        <dbReference type="Proteomes" id="UP000320333"/>
    </source>
</evidence>
<feature type="transmembrane region" description="Helical" evidence="5">
    <location>
        <begin position="34"/>
        <end position="55"/>
    </location>
</feature>
<dbReference type="SUPFAM" id="SSF103481">
    <property type="entry name" value="Multidrug resistance efflux transporter EmrE"/>
    <property type="match status" value="1"/>
</dbReference>
<feature type="transmembrane region" description="Helical" evidence="5">
    <location>
        <begin position="140"/>
        <end position="161"/>
    </location>
</feature>
<dbReference type="PANTHER" id="PTHR11132">
    <property type="entry name" value="SOLUTE CARRIER FAMILY 35"/>
    <property type="match status" value="1"/>
</dbReference>
<dbReference type="InterPro" id="IPR037185">
    <property type="entry name" value="EmrE-like"/>
</dbReference>
<comment type="caution">
    <text evidence="5">Lacks conserved residue(s) required for the propagation of feature annotation.</text>
</comment>
<dbReference type="EMBL" id="QEAP01000003">
    <property type="protein sequence ID" value="TPX78487.1"/>
    <property type="molecule type" value="Genomic_DNA"/>
</dbReference>
<evidence type="ECO:0000256" key="2">
    <source>
        <dbReference type="ARBA" id="ARBA00022692"/>
    </source>
</evidence>
<feature type="region of interest" description="Disordered" evidence="6">
    <location>
        <begin position="263"/>
        <end position="294"/>
    </location>
</feature>
<evidence type="ECO:0000256" key="3">
    <source>
        <dbReference type="ARBA" id="ARBA00022989"/>
    </source>
</evidence>
<organism evidence="7 8">
    <name type="scientific">Chytriomyces confervae</name>
    <dbReference type="NCBI Taxonomy" id="246404"/>
    <lineage>
        <taxon>Eukaryota</taxon>
        <taxon>Fungi</taxon>
        <taxon>Fungi incertae sedis</taxon>
        <taxon>Chytridiomycota</taxon>
        <taxon>Chytridiomycota incertae sedis</taxon>
        <taxon>Chytridiomycetes</taxon>
        <taxon>Chytridiales</taxon>
        <taxon>Chytriomycetaceae</taxon>
        <taxon>Chytriomyces</taxon>
    </lineage>
</organism>
<keyword evidence="5" id="KW-0762">Sugar transport</keyword>
<dbReference type="GO" id="GO:0030659">
    <property type="term" value="C:cytoplasmic vesicle membrane"/>
    <property type="evidence" value="ECO:0007669"/>
    <property type="project" value="UniProtKB-SubCell"/>
</dbReference>
<keyword evidence="5" id="KW-0256">Endoplasmic reticulum</keyword>
<keyword evidence="5" id="KW-0813">Transport</keyword>
<dbReference type="OrthoDB" id="2124916at2759"/>
<feature type="transmembrane region" description="Helical" evidence="5">
    <location>
        <begin position="476"/>
        <end position="495"/>
    </location>
</feature>
<name>A0A507FV95_9FUNG</name>
<feature type="transmembrane region" description="Helical" evidence="5">
    <location>
        <begin position="507"/>
        <end position="526"/>
    </location>
</feature>
<sequence length="732" mass="80705">MPSLDPYSIYLGFTICVYVAKVPNSMDKLFGTPFRYCCGLYILLNIVQVVLYGHISVTSISINTYEWAVWMTLVNLREWMVGFLLTHRLKAVMQQFRWWYYLFGAVPGLAVSNWLAVAFIAPYPGPLFEAVFAQAKATDFHITLISRLSVIGLDVAFAYFFMTKALRFTGDEFNYRERLVVAAPLLFNCGLSIMLSACDLYRVTLPKTENVGGWDFLARLSFDFYIIYFLDFTDKVDRIMMTVQSNFQQDGSFANHRPTLMSTSRKLPHGSMPNLTSEAAGSTRRIKSPPRRSQDTIHKNVENQVLHHQINGSAAGVGYISDMHVDAAGSGQVALYKSKSFKTIEEILSFGCIGGDVGRPPPQQQQLLEGSVVVSKTKVKIQFLIESPVVAILAYCAASILMTVFNKVVLSTYNFNMPFLVLAAQSICTTVMVVAFGKFNLITYRKYNSYDAKRWFPISVALVLMIYTGAKALKYMAIPVFTVFKNLTIILIAYGEVLFFKGSPVTPLIFASFVLLVLSSVISGWADISAGAVMKKGSEEVSMGVAYFWMFLNCLTTAFFSLSLRAKIKDVGFKDFDTVFFNNLLSIPVLLVSSLLFETGGFAESYVRFVNPGEESDSLSFLIIAIAVSSVSAFAISYASSWCVRVTSSTTFSMVGALNKLPISVSGMVFFGDPATFGSVTGVIVAFAGGILYSYAKSKQALANSGKAGMLPVPVTDPSLNKNGLDKDANQL</sequence>
<keyword evidence="3 5" id="KW-1133">Transmembrane helix</keyword>